<reference evidence="1 2" key="1">
    <citation type="submission" date="2022-06" db="EMBL/GenBank/DDBJ databases">
        <authorList>
            <person name="Jeon C.O."/>
        </authorList>
    </citation>
    <scope>NUCLEOTIDE SEQUENCE [LARGE SCALE GENOMIC DNA]</scope>
    <source>
        <strain evidence="1 2">KCTC 13943</strain>
    </source>
</reference>
<dbReference type="EMBL" id="JAMQCR010000002">
    <property type="protein sequence ID" value="MCM2535215.1"/>
    <property type="molecule type" value="Genomic_DNA"/>
</dbReference>
<protein>
    <submittedName>
        <fullName evidence="1">Uncharacterized protein</fullName>
    </submittedName>
</protein>
<organism evidence="1 2">
    <name type="scientific">Neobacillus pocheonensis</name>
    <dbReference type="NCBI Taxonomy" id="363869"/>
    <lineage>
        <taxon>Bacteria</taxon>
        <taxon>Bacillati</taxon>
        <taxon>Bacillota</taxon>
        <taxon>Bacilli</taxon>
        <taxon>Bacillales</taxon>
        <taxon>Bacillaceae</taxon>
        <taxon>Neobacillus</taxon>
    </lineage>
</organism>
<evidence type="ECO:0000313" key="1">
    <source>
        <dbReference type="EMBL" id="MCM2535215.1"/>
    </source>
</evidence>
<comment type="caution">
    <text evidence="1">The sequence shown here is derived from an EMBL/GenBank/DDBJ whole genome shotgun (WGS) entry which is preliminary data.</text>
</comment>
<name>A0ABT0WFX1_9BACI</name>
<sequence length="54" mass="6129">MKVSLTSEDMNKIKDAAGMSIKIIVRRSETGTEKVFTVAIERFNQNSWKSDSYS</sequence>
<dbReference type="Proteomes" id="UP001523262">
    <property type="component" value="Unassembled WGS sequence"/>
</dbReference>
<proteinExistence type="predicted"/>
<accession>A0ABT0WFX1</accession>
<gene>
    <name evidence="1" type="ORF">NDK43_26245</name>
</gene>
<evidence type="ECO:0000313" key="2">
    <source>
        <dbReference type="Proteomes" id="UP001523262"/>
    </source>
</evidence>
<keyword evidence="2" id="KW-1185">Reference proteome</keyword>